<dbReference type="OrthoDB" id="8480940at2"/>
<keyword evidence="2" id="KW-1185">Reference proteome</keyword>
<gene>
    <name evidence="1" type="ORF">MAIT1_03247</name>
</gene>
<accession>A0A1Y2K5X0</accession>
<dbReference type="RefSeq" id="WP_085441741.1">
    <property type="nucleotide sequence ID" value="NZ_LVJN01000018.1"/>
</dbReference>
<protein>
    <submittedName>
        <fullName evidence="1">Uncharacterized protein</fullName>
    </submittedName>
</protein>
<dbReference type="EMBL" id="LVJN01000018">
    <property type="protein sequence ID" value="OSM05102.1"/>
    <property type="molecule type" value="Genomic_DNA"/>
</dbReference>
<evidence type="ECO:0000313" key="1">
    <source>
        <dbReference type="EMBL" id="OSM05102.1"/>
    </source>
</evidence>
<evidence type="ECO:0000313" key="2">
    <source>
        <dbReference type="Proteomes" id="UP000194003"/>
    </source>
</evidence>
<dbReference type="Proteomes" id="UP000194003">
    <property type="component" value="Unassembled WGS sequence"/>
</dbReference>
<organism evidence="1 2">
    <name type="scientific">Magnetofaba australis IT-1</name>
    <dbReference type="NCBI Taxonomy" id="1434232"/>
    <lineage>
        <taxon>Bacteria</taxon>
        <taxon>Pseudomonadati</taxon>
        <taxon>Pseudomonadota</taxon>
        <taxon>Magnetococcia</taxon>
        <taxon>Magnetococcales</taxon>
        <taxon>Magnetococcaceae</taxon>
        <taxon>Magnetofaba</taxon>
    </lineage>
</organism>
<sequence>MSKEQIISQLDQAIDAASKWADTGWTMKFGPYNDEVNSLQAAREKPETFVYRLEAIAYWEDIQEQGAETVAQGQKAKEALQNGNMMLARQAVHHAMFLEKKVNDKAPTWGKLFTAMSELN</sequence>
<dbReference type="AlphaFoldDB" id="A0A1Y2K5X0"/>
<proteinExistence type="predicted"/>
<comment type="caution">
    <text evidence="1">The sequence shown here is derived from an EMBL/GenBank/DDBJ whole genome shotgun (WGS) entry which is preliminary data.</text>
</comment>
<reference evidence="1 2" key="1">
    <citation type="journal article" date="2016" name="BMC Genomics">
        <title>Combined genomic and structural analyses of a cultured magnetotactic bacterium reveals its niche adaptation to a dynamic environment.</title>
        <authorList>
            <person name="Araujo A.C."/>
            <person name="Morillo V."/>
            <person name="Cypriano J."/>
            <person name="Teixeira L.C."/>
            <person name="Leao P."/>
            <person name="Lyra S."/>
            <person name="Almeida L.G."/>
            <person name="Bazylinski D.A."/>
            <person name="Vasconcellos A.T."/>
            <person name="Abreu F."/>
            <person name="Lins U."/>
        </authorList>
    </citation>
    <scope>NUCLEOTIDE SEQUENCE [LARGE SCALE GENOMIC DNA]</scope>
    <source>
        <strain evidence="1 2">IT-1</strain>
    </source>
</reference>
<name>A0A1Y2K5X0_9PROT</name>
<dbReference type="STRING" id="1434232.MAIT1_03247"/>